<dbReference type="Proteomes" id="UP000229782">
    <property type="component" value="Unassembled WGS sequence"/>
</dbReference>
<reference evidence="2 3" key="1">
    <citation type="submission" date="2017-09" db="EMBL/GenBank/DDBJ databases">
        <title>Depth-based differentiation of microbial function through sediment-hosted aquifers and enrichment of novel symbionts in the deep terrestrial subsurface.</title>
        <authorList>
            <person name="Probst A.J."/>
            <person name="Ladd B."/>
            <person name="Jarett J.K."/>
            <person name="Geller-Mcgrath D.E."/>
            <person name="Sieber C.M."/>
            <person name="Emerson J.B."/>
            <person name="Anantharaman K."/>
            <person name="Thomas B.C."/>
            <person name="Malmstrom R."/>
            <person name="Stieglmeier M."/>
            <person name="Klingl A."/>
            <person name="Woyke T."/>
            <person name="Ryan C.M."/>
            <person name="Banfield J.F."/>
        </authorList>
    </citation>
    <scope>NUCLEOTIDE SEQUENCE [LARGE SCALE GENOMIC DNA]</scope>
    <source>
        <strain evidence="2">CG11_big_fil_rev_8_21_14_0_20_43_7</strain>
    </source>
</reference>
<feature type="domain" description="Bro-N" evidence="1">
    <location>
        <begin position="14"/>
        <end position="101"/>
    </location>
</feature>
<gene>
    <name evidence="2" type="ORF">COV60_00850</name>
</gene>
<dbReference type="SMART" id="SM01040">
    <property type="entry name" value="Bro-N"/>
    <property type="match status" value="1"/>
</dbReference>
<proteinExistence type="predicted"/>
<dbReference type="InterPro" id="IPR003497">
    <property type="entry name" value="BRO_N_domain"/>
</dbReference>
<name>A0A2H0N364_9BACT</name>
<evidence type="ECO:0000313" key="2">
    <source>
        <dbReference type="EMBL" id="PIR03344.1"/>
    </source>
</evidence>
<sequence length="114" mass="13537">MKKTSSIILFKQKQIRRHWDEEKELWYFSIIDVIEILTDSTIPKRYWSDLKIKLQKEGSEVYEKIVHLKFVATEGKKYATDCFSTEDLLRVIQSIPSPSDKKHDKNNDTFLIAE</sequence>
<comment type="caution">
    <text evidence="2">The sequence shown here is derived from an EMBL/GenBank/DDBJ whole genome shotgun (WGS) entry which is preliminary data.</text>
</comment>
<dbReference type="EMBL" id="PCWM01000017">
    <property type="protein sequence ID" value="PIR03344.1"/>
    <property type="molecule type" value="Genomic_DNA"/>
</dbReference>
<protein>
    <recommendedName>
        <fullName evidence="1">Bro-N domain-containing protein</fullName>
    </recommendedName>
</protein>
<accession>A0A2H0N364</accession>
<evidence type="ECO:0000259" key="1">
    <source>
        <dbReference type="SMART" id="SM01040"/>
    </source>
</evidence>
<organism evidence="2 3">
    <name type="scientific">Candidatus Magasanikbacteria bacterium CG11_big_fil_rev_8_21_14_0_20_43_7</name>
    <dbReference type="NCBI Taxonomy" id="1974654"/>
    <lineage>
        <taxon>Bacteria</taxon>
        <taxon>Candidatus Magasanikiibacteriota</taxon>
    </lineage>
</organism>
<dbReference type="AlphaFoldDB" id="A0A2H0N364"/>
<evidence type="ECO:0000313" key="3">
    <source>
        <dbReference type="Proteomes" id="UP000229782"/>
    </source>
</evidence>